<dbReference type="AlphaFoldDB" id="A0A5B8VQ31"/>
<dbReference type="RefSeq" id="WP_146785558.1">
    <property type="nucleotide sequence ID" value="NZ_CP042434.1"/>
</dbReference>
<evidence type="ECO:0000256" key="1">
    <source>
        <dbReference type="SAM" id="Phobius"/>
    </source>
</evidence>
<feature type="transmembrane region" description="Helical" evidence="1">
    <location>
        <begin position="107"/>
        <end position="127"/>
    </location>
</feature>
<reference evidence="2 3" key="1">
    <citation type="journal article" date="2017" name="Int. J. Syst. Evol. Microbiol.">
        <title>Arachidicoccus ginsenosidivorans sp. nov., with ginsenoside-converting activity isolated from ginseng cultivating soil.</title>
        <authorList>
            <person name="Siddiqi M.Z."/>
            <person name="Aslam Z."/>
            <person name="Im W.T."/>
        </authorList>
    </citation>
    <scope>NUCLEOTIDE SEQUENCE [LARGE SCALE GENOMIC DNA]</scope>
    <source>
        <strain evidence="2 3">Gsoil 809</strain>
    </source>
</reference>
<gene>
    <name evidence="2" type="ORF">FSB73_18455</name>
</gene>
<dbReference type="EMBL" id="CP042434">
    <property type="protein sequence ID" value="QEC73353.1"/>
    <property type="molecule type" value="Genomic_DNA"/>
</dbReference>
<proteinExistence type="predicted"/>
<dbReference type="OrthoDB" id="669730at2"/>
<organism evidence="2 3">
    <name type="scientific">Arachidicoccus ginsenosidivorans</name>
    <dbReference type="NCBI Taxonomy" id="496057"/>
    <lineage>
        <taxon>Bacteria</taxon>
        <taxon>Pseudomonadati</taxon>
        <taxon>Bacteroidota</taxon>
        <taxon>Chitinophagia</taxon>
        <taxon>Chitinophagales</taxon>
        <taxon>Chitinophagaceae</taxon>
        <taxon>Arachidicoccus</taxon>
    </lineage>
</organism>
<evidence type="ECO:0000313" key="3">
    <source>
        <dbReference type="Proteomes" id="UP000321291"/>
    </source>
</evidence>
<evidence type="ECO:0000313" key="2">
    <source>
        <dbReference type="EMBL" id="QEC73353.1"/>
    </source>
</evidence>
<protein>
    <recommendedName>
        <fullName evidence="4">ATP synthase subunit I</fullName>
    </recommendedName>
</protein>
<dbReference type="KEGG" id="agi:FSB73_18455"/>
<feature type="transmembrane region" description="Helical" evidence="1">
    <location>
        <begin position="40"/>
        <end position="60"/>
    </location>
</feature>
<feature type="transmembrane region" description="Helical" evidence="1">
    <location>
        <begin position="72"/>
        <end position="95"/>
    </location>
</feature>
<keyword evidence="1" id="KW-1133">Transmembrane helix</keyword>
<feature type="transmembrane region" description="Helical" evidence="1">
    <location>
        <begin position="9"/>
        <end position="28"/>
    </location>
</feature>
<name>A0A5B8VQ31_9BACT</name>
<dbReference type="Proteomes" id="UP000321291">
    <property type="component" value="Chromosome"/>
</dbReference>
<sequence>MKKFRLQRNYINLLLLFLIVNTFCLLYRNGSIHLSFEVDVYVVVIANLLLFLLALFGSYRHGRALENKNPNVFIRSVMGMTVLKFFVLVAAALIYVFTAKENRNVPAIIISLVLYILYAILEVSAAYKMNKNKSTAQ</sequence>
<keyword evidence="3" id="KW-1185">Reference proteome</keyword>
<keyword evidence="1" id="KW-0472">Membrane</keyword>
<keyword evidence="1" id="KW-0812">Transmembrane</keyword>
<accession>A0A5B8VQ31</accession>
<evidence type="ECO:0008006" key="4">
    <source>
        <dbReference type="Google" id="ProtNLM"/>
    </source>
</evidence>